<keyword evidence="2" id="KW-1185">Reference proteome</keyword>
<evidence type="ECO:0000313" key="1">
    <source>
        <dbReference type="EMBL" id="QED37368.1"/>
    </source>
</evidence>
<dbReference type="EMBL" id="CP042476">
    <property type="protein sequence ID" value="QED37368.1"/>
    <property type="molecule type" value="Genomic_DNA"/>
</dbReference>
<dbReference type="Proteomes" id="UP000321954">
    <property type="component" value="Chromosome"/>
</dbReference>
<name>A0A5B8YJR5_9FLAO</name>
<dbReference type="RefSeq" id="WP_146832357.1">
    <property type="nucleotide sequence ID" value="NZ_CP042476.1"/>
</dbReference>
<dbReference type="PROSITE" id="PS51257">
    <property type="entry name" value="PROKAR_LIPOPROTEIN"/>
    <property type="match status" value="1"/>
</dbReference>
<gene>
    <name evidence="1" type="ORF">FK178_06380</name>
</gene>
<sequence length="203" mass="23717">MKQAHIIFLITFFILGSCKNNESSKLELEENFPELDTTKLYQIITINYRKNNILEEYEVYLTKKKDSIWNQWKIYKNGVIDSSKSKFYTLKIEGKKSDSVLKGTISFHSPFDSIPASKIKSRTVTFAYLQKINDSLIFKKIYTDKNVIHFDYYDFENMSFIGYISDLRFIEIDSVPGSLLLDRNSFAVDSEPSTNNTYVELLK</sequence>
<organism evidence="1 2">
    <name type="scientific">Antarcticibacterium arcticum</name>
    <dbReference type="NCBI Taxonomy" id="2585771"/>
    <lineage>
        <taxon>Bacteria</taxon>
        <taxon>Pseudomonadati</taxon>
        <taxon>Bacteroidota</taxon>
        <taxon>Flavobacteriia</taxon>
        <taxon>Flavobacteriales</taxon>
        <taxon>Flavobacteriaceae</taxon>
        <taxon>Antarcticibacterium</taxon>
    </lineage>
</organism>
<accession>A0A5B8YJR5</accession>
<evidence type="ECO:0008006" key="3">
    <source>
        <dbReference type="Google" id="ProtNLM"/>
    </source>
</evidence>
<dbReference type="KEGG" id="anp:FK178_06380"/>
<dbReference type="OrthoDB" id="1442061at2"/>
<dbReference type="AlphaFoldDB" id="A0A5B8YJR5"/>
<evidence type="ECO:0000313" key="2">
    <source>
        <dbReference type="Proteomes" id="UP000321954"/>
    </source>
</evidence>
<protein>
    <recommendedName>
        <fullName evidence="3">Lipoprotein</fullName>
    </recommendedName>
</protein>
<proteinExistence type="predicted"/>
<reference evidence="1 2" key="1">
    <citation type="submission" date="2019-08" db="EMBL/GenBank/DDBJ databases">
        <title>Antarcticibacterium arcticum sp. nov., a bacterium isolated from marine sediment of the Canadian Beaufort Sea.</title>
        <authorList>
            <person name="Lee Y.M."/>
            <person name="Baek K."/>
            <person name="Lee D.-H."/>
            <person name="Shin S.C."/>
            <person name="Jin Y.K."/>
            <person name="Park Y."/>
        </authorList>
    </citation>
    <scope>NUCLEOTIDE SEQUENCE [LARGE SCALE GENOMIC DNA]</scope>
    <source>
        <strain evidence="1 2">PAMC 28998</strain>
    </source>
</reference>